<sequence>MKQVLERETLYDKLSMDLLVEFYYEINRNIKKSILSEAMYHEIELIKQAVTRKGISLLTVC</sequence>
<proteinExistence type="predicted"/>
<name>A0A0K9G3X9_9BACI</name>
<dbReference type="Proteomes" id="UP000037146">
    <property type="component" value="Unassembled WGS sequence"/>
</dbReference>
<organism evidence="1 2">
    <name type="scientific">Peribacillus loiseleuriae</name>
    <dbReference type="NCBI Taxonomy" id="1679170"/>
    <lineage>
        <taxon>Bacteria</taxon>
        <taxon>Bacillati</taxon>
        <taxon>Bacillota</taxon>
        <taxon>Bacilli</taxon>
        <taxon>Bacillales</taxon>
        <taxon>Bacillaceae</taxon>
        <taxon>Peribacillus</taxon>
    </lineage>
</organism>
<dbReference type="OrthoDB" id="2905540at2"/>
<evidence type="ECO:0000313" key="2">
    <source>
        <dbReference type="Proteomes" id="UP000037146"/>
    </source>
</evidence>
<evidence type="ECO:0000313" key="1">
    <source>
        <dbReference type="EMBL" id="KMY41515.1"/>
    </source>
</evidence>
<dbReference type="PATRIC" id="fig|1679170.3.peg.5587"/>
<accession>A0A0K9G3X9</accession>
<dbReference type="RefSeq" id="WP_049684103.1">
    <property type="nucleotide sequence ID" value="NZ_LFZW01000003.1"/>
</dbReference>
<keyword evidence="2" id="KW-1185">Reference proteome</keyword>
<dbReference type="AlphaFoldDB" id="A0A0K9G3X9"/>
<reference evidence="2" key="1">
    <citation type="submission" date="2015-07" db="EMBL/GenBank/DDBJ databases">
        <title>Genome sequencing project for genomic taxonomy and phylogenomics of Bacillus-like bacteria.</title>
        <authorList>
            <person name="Liu B."/>
            <person name="Wang J."/>
            <person name="Zhu Y."/>
            <person name="Liu G."/>
            <person name="Chen Q."/>
            <person name="Chen Z."/>
            <person name="Lan J."/>
            <person name="Che J."/>
            <person name="Ge C."/>
            <person name="Shi H."/>
            <person name="Pan Z."/>
            <person name="Liu X."/>
        </authorList>
    </citation>
    <scope>NUCLEOTIDE SEQUENCE [LARGE SCALE GENOMIC DNA]</scope>
    <source>
        <strain evidence="2">FJAT-27997</strain>
    </source>
</reference>
<dbReference type="EMBL" id="LFZW01000003">
    <property type="protein sequence ID" value="KMY41515.1"/>
    <property type="molecule type" value="Genomic_DNA"/>
</dbReference>
<protein>
    <submittedName>
        <fullName evidence="1">Uncharacterized protein</fullName>
    </submittedName>
</protein>
<gene>
    <name evidence="1" type="ORF">AC625_24860</name>
</gene>
<comment type="caution">
    <text evidence="1">The sequence shown here is derived from an EMBL/GenBank/DDBJ whole genome shotgun (WGS) entry which is preliminary data.</text>
</comment>